<proteinExistence type="predicted"/>
<keyword evidence="4" id="KW-1185">Reference proteome</keyword>
<sequence length="1050" mass="118427">MCICKNYLILEYLKPAYKYVPLFKHESSSFIIYWDTSVLTSTSIHHNRPDILVIDKSKEIAYIIDTAVAFDENVQKTYIEKTNKHTRWGSFRADIDSKLGAVPYRLGRGSDIEAAVESLSRDLTAAYEENCPLRKVQGKGKATFWTKDLEDRKRAVHKLLSRVKHRRGSPLWEEYKKALQEYKKEIRRASRESWRHFCQSINDIPATARIHRVLCKDTKARLGSLHDPSGGNTTSEEDTLRLLMDTHFPGSTVARSITECMQLRRPSREDWRTAREIVTFERTVWAVDSFAPYKSPGLDGVFPAMLQQGRISVVPYLLNVFRACVATGFTPRSWRQAKVVFIPKPGRDRYTGPKDFRPITLSSFVLKTLERIVDRYLRDGPLERCVIHANQFAYQAGKSTDLALHNLVGRLEKTLDQREVALVAFLDIEGAFNCTTTDSIRQALVRHGVGSILIDWVLSTLEGRVTTAMLNNVSCSVNVARGCPQGGVLSPLLWCIVVNELLVRLNSMGVYVQAYADDVSIVVRGRFCRTVSEIMQGALRSVESWCREVDLSVNAEKTELILFTRRRRLDGLVMPTFFGTRLVLSQSVKYLGIILDCKLNWREHVEHKVSKARNSMWACRRVVGVRWGLKPKVVYWLYTTIVRPSLLYGSLVWWPCIRTESTKAKLNKIQRLACISITSAVRTTPLSAMEALLDLPPLDLVIRGEARVVAHRLWSQGSWAFLNPVKGHTAILVELDREDPVLLSRGDRITPKYRFNRKFIVEYPTREEWDAGSRGLSEVSGQVWYTDGSVTEEGSGAGVSGPRTRLSLPLGEYTTIFQAEIFAILACVSHILEEGGPRRRITILSDSQAAMKALSACKITSSLVLQCREALDCLAARHPVSLIWVPGHAGIRGNETADTLAKTGSASKLVGPEPALGVTAHKARRKMETWVARQHSQKWRSISRHLRQARELIEGPSAKDGRFCLSLGRANLRLLVGLLSGHNTLRRHLHVMGVAEDPLCERCGVEEETSAHVLCRCEALSYYRPDYTGVHYFGPSGRKGAWTQGDSQLR</sequence>
<dbReference type="SUPFAM" id="SSF56672">
    <property type="entry name" value="DNA/RNA polymerases"/>
    <property type="match status" value="1"/>
</dbReference>
<dbReference type="GO" id="GO:0003676">
    <property type="term" value="F:nucleic acid binding"/>
    <property type="evidence" value="ECO:0007669"/>
    <property type="project" value="InterPro"/>
</dbReference>
<dbReference type="InterPro" id="IPR012337">
    <property type="entry name" value="RNaseH-like_sf"/>
</dbReference>
<dbReference type="InterPro" id="IPR000477">
    <property type="entry name" value="RT_dom"/>
</dbReference>
<dbReference type="PROSITE" id="PS50878">
    <property type="entry name" value="RT_POL"/>
    <property type="match status" value="1"/>
</dbReference>
<dbReference type="PANTHER" id="PTHR33481:SF1">
    <property type="entry name" value="ENDONUCLEASE_EXONUCLEASE_PHOSPHATASE DOMAIN-CONTAINING PROTEIN-RELATED"/>
    <property type="match status" value="1"/>
</dbReference>
<evidence type="ECO:0000259" key="2">
    <source>
        <dbReference type="PROSITE" id="PS50879"/>
    </source>
</evidence>
<dbReference type="Gene3D" id="3.30.420.10">
    <property type="entry name" value="Ribonuclease H-like superfamily/Ribonuclease H"/>
    <property type="match status" value="1"/>
</dbReference>
<evidence type="ECO:0000313" key="4">
    <source>
        <dbReference type="Proteomes" id="UP001152888"/>
    </source>
</evidence>
<dbReference type="Pfam" id="PF00075">
    <property type="entry name" value="RNase_H"/>
    <property type="match status" value="1"/>
</dbReference>
<dbReference type="GO" id="GO:0004523">
    <property type="term" value="F:RNA-DNA hybrid ribonuclease activity"/>
    <property type="evidence" value="ECO:0007669"/>
    <property type="project" value="InterPro"/>
</dbReference>
<dbReference type="GO" id="GO:0071897">
    <property type="term" value="P:DNA biosynthetic process"/>
    <property type="evidence" value="ECO:0007669"/>
    <property type="project" value="UniProtKB-ARBA"/>
</dbReference>
<dbReference type="Pfam" id="PF00078">
    <property type="entry name" value="RVT_1"/>
    <property type="match status" value="1"/>
</dbReference>
<evidence type="ECO:0000259" key="1">
    <source>
        <dbReference type="PROSITE" id="PS50878"/>
    </source>
</evidence>
<gene>
    <name evidence="3" type="ORF">ACAOBT_LOCUS27527</name>
</gene>
<dbReference type="CDD" id="cd01650">
    <property type="entry name" value="RT_nLTR_like"/>
    <property type="match status" value="1"/>
</dbReference>
<dbReference type="AlphaFoldDB" id="A0A9P0LVW3"/>
<reference evidence="3" key="1">
    <citation type="submission" date="2022-03" db="EMBL/GenBank/DDBJ databases">
        <authorList>
            <person name="Sayadi A."/>
        </authorList>
    </citation>
    <scope>NUCLEOTIDE SEQUENCE</scope>
</reference>
<dbReference type="Proteomes" id="UP001152888">
    <property type="component" value="Unassembled WGS sequence"/>
</dbReference>
<evidence type="ECO:0008006" key="5">
    <source>
        <dbReference type="Google" id="ProtNLM"/>
    </source>
</evidence>
<organism evidence="3 4">
    <name type="scientific">Acanthoscelides obtectus</name>
    <name type="common">Bean weevil</name>
    <name type="synonym">Bruchus obtectus</name>
    <dbReference type="NCBI Taxonomy" id="200917"/>
    <lineage>
        <taxon>Eukaryota</taxon>
        <taxon>Metazoa</taxon>
        <taxon>Ecdysozoa</taxon>
        <taxon>Arthropoda</taxon>
        <taxon>Hexapoda</taxon>
        <taxon>Insecta</taxon>
        <taxon>Pterygota</taxon>
        <taxon>Neoptera</taxon>
        <taxon>Endopterygota</taxon>
        <taxon>Coleoptera</taxon>
        <taxon>Polyphaga</taxon>
        <taxon>Cucujiformia</taxon>
        <taxon>Chrysomeloidea</taxon>
        <taxon>Chrysomelidae</taxon>
        <taxon>Bruchinae</taxon>
        <taxon>Bruchini</taxon>
        <taxon>Acanthoscelides</taxon>
    </lineage>
</organism>
<name>A0A9P0LVW3_ACAOB</name>
<accession>A0A9P0LVW3</accession>
<dbReference type="InterPro" id="IPR043502">
    <property type="entry name" value="DNA/RNA_pol_sf"/>
</dbReference>
<dbReference type="InterPro" id="IPR036397">
    <property type="entry name" value="RNaseH_sf"/>
</dbReference>
<dbReference type="EMBL" id="CAKOFQ010007549">
    <property type="protein sequence ID" value="CAH2003644.1"/>
    <property type="molecule type" value="Genomic_DNA"/>
</dbReference>
<dbReference type="PANTHER" id="PTHR33481">
    <property type="entry name" value="REVERSE TRANSCRIPTASE"/>
    <property type="match status" value="1"/>
</dbReference>
<protein>
    <recommendedName>
        <fullName evidence="5">Lian-aa1 retrotransposon protein</fullName>
    </recommendedName>
</protein>
<dbReference type="OrthoDB" id="6781244at2759"/>
<feature type="domain" description="Reverse transcriptase" evidence="1">
    <location>
        <begin position="323"/>
        <end position="595"/>
    </location>
</feature>
<dbReference type="GO" id="GO:0042575">
    <property type="term" value="C:DNA polymerase complex"/>
    <property type="evidence" value="ECO:0007669"/>
    <property type="project" value="UniProtKB-ARBA"/>
</dbReference>
<evidence type="ECO:0000313" key="3">
    <source>
        <dbReference type="EMBL" id="CAH2003644.1"/>
    </source>
</evidence>
<dbReference type="InterPro" id="IPR002156">
    <property type="entry name" value="RNaseH_domain"/>
</dbReference>
<feature type="domain" description="RNase H type-1" evidence="2">
    <location>
        <begin position="778"/>
        <end position="906"/>
    </location>
</feature>
<comment type="caution">
    <text evidence="3">The sequence shown here is derived from an EMBL/GenBank/DDBJ whole genome shotgun (WGS) entry which is preliminary data.</text>
</comment>
<dbReference type="PROSITE" id="PS50879">
    <property type="entry name" value="RNASE_H_1"/>
    <property type="match status" value="1"/>
</dbReference>
<dbReference type="SUPFAM" id="SSF53098">
    <property type="entry name" value="Ribonuclease H-like"/>
    <property type="match status" value="1"/>
</dbReference>
<dbReference type="CDD" id="cd09276">
    <property type="entry name" value="Rnase_HI_RT_non_LTR"/>
    <property type="match status" value="1"/>
</dbReference>